<evidence type="ECO:0000259" key="3">
    <source>
        <dbReference type="PROSITE" id="PS01031"/>
    </source>
</evidence>
<feature type="domain" description="SHSP" evidence="3">
    <location>
        <begin position="37"/>
        <end position="149"/>
    </location>
</feature>
<dbReference type="Pfam" id="PF00011">
    <property type="entry name" value="HSP20"/>
    <property type="match status" value="1"/>
</dbReference>
<dbReference type="PROSITE" id="PS01031">
    <property type="entry name" value="SHSP"/>
    <property type="match status" value="1"/>
</dbReference>
<comment type="caution">
    <text evidence="4">The sequence shown here is derived from an EMBL/GenBank/DDBJ whole genome shotgun (WGS) entry which is preliminary data.</text>
</comment>
<dbReference type="CDD" id="cd06464">
    <property type="entry name" value="ACD_sHsps-like"/>
    <property type="match status" value="1"/>
</dbReference>
<reference evidence="4 5" key="1">
    <citation type="submission" date="2019-03" db="EMBL/GenBank/DDBJ databases">
        <title>Above-ground endophytic microbial communities from plants in different locations in the United States.</title>
        <authorList>
            <person name="Frank C."/>
        </authorList>
    </citation>
    <scope>NUCLEOTIDE SEQUENCE [LARGE SCALE GENOMIC DNA]</scope>
    <source>
        <strain evidence="4 5">LP_13_YM</strain>
    </source>
</reference>
<dbReference type="OrthoDB" id="9792695at2"/>
<accession>A0A4R3YXJ7</accession>
<dbReference type="InterPro" id="IPR002068">
    <property type="entry name" value="A-crystallin/Hsp20_dom"/>
</dbReference>
<dbReference type="InterPro" id="IPR008978">
    <property type="entry name" value="HSP20-like_chaperone"/>
</dbReference>
<evidence type="ECO:0000313" key="4">
    <source>
        <dbReference type="EMBL" id="TCV97451.1"/>
    </source>
</evidence>
<keyword evidence="4" id="KW-0346">Stress response</keyword>
<evidence type="ECO:0000256" key="1">
    <source>
        <dbReference type="PROSITE-ProRule" id="PRU00285"/>
    </source>
</evidence>
<dbReference type="Gene3D" id="2.60.40.790">
    <property type="match status" value="1"/>
</dbReference>
<dbReference type="PANTHER" id="PTHR11527">
    <property type="entry name" value="HEAT-SHOCK PROTEIN 20 FAMILY MEMBER"/>
    <property type="match status" value="1"/>
</dbReference>
<dbReference type="RefSeq" id="WP_132141514.1">
    <property type="nucleotide sequence ID" value="NZ_SMCS01000001.1"/>
</dbReference>
<protein>
    <submittedName>
        <fullName evidence="4">Heat shock protein Hsp20</fullName>
    </submittedName>
</protein>
<dbReference type="EMBL" id="SMCS01000001">
    <property type="protein sequence ID" value="TCV97451.1"/>
    <property type="molecule type" value="Genomic_DNA"/>
</dbReference>
<dbReference type="InterPro" id="IPR031107">
    <property type="entry name" value="Small_HSP"/>
</dbReference>
<evidence type="ECO:0000256" key="2">
    <source>
        <dbReference type="RuleBase" id="RU003616"/>
    </source>
</evidence>
<dbReference type="SUPFAM" id="SSF49764">
    <property type="entry name" value="HSP20-like chaperones"/>
    <property type="match status" value="1"/>
</dbReference>
<organism evidence="4 5">
    <name type="scientific">Luteibacter rhizovicinus</name>
    <dbReference type="NCBI Taxonomy" id="242606"/>
    <lineage>
        <taxon>Bacteria</taxon>
        <taxon>Pseudomonadati</taxon>
        <taxon>Pseudomonadota</taxon>
        <taxon>Gammaproteobacteria</taxon>
        <taxon>Lysobacterales</taxon>
        <taxon>Rhodanobacteraceae</taxon>
        <taxon>Luteibacter</taxon>
    </lineage>
</organism>
<gene>
    <name evidence="4" type="ORF">EC912_101463</name>
</gene>
<dbReference type="AlphaFoldDB" id="A0A4R3YXJ7"/>
<keyword evidence="5" id="KW-1185">Reference proteome</keyword>
<comment type="similarity">
    <text evidence="1 2">Belongs to the small heat shock protein (HSP20) family.</text>
</comment>
<sequence>MSQLHSTSWRHAQVLPGDIRQVFDRFFGQEEKAPASTANSQWVPRVDIREEAQRFLILADIPGVDPSDIEIQMDKGVLTIKGERKVATEADAGKYSRAERAHGQFHRRFALPDSADADGITATGKHGVLEIVIPKKAETTPRRISINAAG</sequence>
<evidence type="ECO:0000313" key="5">
    <source>
        <dbReference type="Proteomes" id="UP000295645"/>
    </source>
</evidence>
<name>A0A4R3YXJ7_9GAMM</name>
<proteinExistence type="inferred from homology"/>
<dbReference type="Proteomes" id="UP000295645">
    <property type="component" value="Unassembled WGS sequence"/>
</dbReference>